<organism evidence="1">
    <name type="scientific">hydrocarbon metagenome</name>
    <dbReference type="NCBI Taxonomy" id="938273"/>
    <lineage>
        <taxon>unclassified sequences</taxon>
        <taxon>metagenomes</taxon>
        <taxon>ecological metagenomes</taxon>
    </lineage>
</organism>
<comment type="caution">
    <text evidence="1">The sequence shown here is derived from an EMBL/GenBank/DDBJ whole genome shotgun (WGS) entry which is preliminary data.</text>
</comment>
<reference evidence="1" key="1">
    <citation type="journal article" date="2015" name="Proc. Natl. Acad. Sci. U.S.A.">
        <title>Networks of energetic and metabolic interactions define dynamics in microbial communities.</title>
        <authorList>
            <person name="Embree M."/>
            <person name="Liu J.K."/>
            <person name="Al-Bassam M.M."/>
            <person name="Zengler K."/>
        </authorList>
    </citation>
    <scope>NUCLEOTIDE SEQUENCE</scope>
</reference>
<name>A0A0W8F8D5_9ZZZZ</name>
<protein>
    <submittedName>
        <fullName evidence="1">Uncharacterized protein</fullName>
    </submittedName>
</protein>
<gene>
    <name evidence="1" type="ORF">ASZ90_013214</name>
</gene>
<accession>A0A0W8F8D5</accession>
<evidence type="ECO:0000313" key="1">
    <source>
        <dbReference type="EMBL" id="KUG17117.1"/>
    </source>
</evidence>
<dbReference type="AlphaFoldDB" id="A0A0W8F8D5"/>
<proteinExistence type="predicted"/>
<sequence>MAVAFALSLSGTAAFSSFSDEDFERDELEEPDELWLFLLLVDELLSFAEAMEPVACPVAELVWDGSSSLLAFPFSSLPVEFKVDWLLIALSGDALASRAFKAFSCPPSSVAPLLAFLSPQRAGNMMPLPP</sequence>
<dbReference type="EMBL" id="LNQE01001462">
    <property type="protein sequence ID" value="KUG17117.1"/>
    <property type="molecule type" value="Genomic_DNA"/>
</dbReference>